<dbReference type="PANTHER" id="PTHR33995">
    <property type="entry name" value="PROTEIN CBG18546"/>
    <property type="match status" value="1"/>
</dbReference>
<evidence type="ECO:0000256" key="2">
    <source>
        <dbReference type="SAM" id="SignalP"/>
    </source>
</evidence>
<feature type="compositionally biased region" description="Low complexity" evidence="1">
    <location>
        <begin position="176"/>
        <end position="187"/>
    </location>
</feature>
<dbReference type="SUPFAM" id="SSF57501">
    <property type="entry name" value="Cystine-knot cytokines"/>
    <property type="match status" value="1"/>
</dbReference>
<keyword evidence="4" id="KW-1185">Reference proteome</keyword>
<dbReference type="AlphaFoldDB" id="A0A9P1J175"/>
<proteinExistence type="predicted"/>
<feature type="signal peptide" evidence="2">
    <location>
        <begin position="1"/>
        <end position="19"/>
    </location>
</feature>
<feature type="compositionally biased region" description="Low complexity" evidence="1">
    <location>
        <begin position="203"/>
        <end position="215"/>
    </location>
</feature>
<keyword evidence="2" id="KW-0732">Signal</keyword>
<accession>A0A9P1J175</accession>
<name>A0A9P1J175_9PELO</name>
<protein>
    <submittedName>
        <fullName evidence="3">Uncharacterized protein</fullName>
    </submittedName>
</protein>
<sequence length="326" mass="35886">MSSWIFLIVSLSISLRTNAAIISSCCNQQDTSTPCLSYDSSMMAESLDQALFSFPNLASEDKSTLFHEQEDVSSVRPMTSRISIATMSSSSSSTASLQSDCSTYACMSCKLAILNGFLNNPSISAEDHQTFSAQKDELVLKLGTSEGSCYGGGNRKKRQNFTIRKMFKSYVLVNPNQSQSQNQDQNQEIQYRDQSQGNSINQESTTTEPTANSTTKPILGVVNSMGCEYRRGELLTGSSDWCGLCNLCWQWRKLPDDYFPNYLNEVNCDSQDGGCLSGFGACKTIYKTITILRKSGDEWKKVTIDTINACECQVGIGSPLHSLVVK</sequence>
<feature type="chain" id="PRO_5040132071" evidence="2">
    <location>
        <begin position="20"/>
        <end position="326"/>
    </location>
</feature>
<dbReference type="InterPro" id="IPR029034">
    <property type="entry name" value="Cystine-knot_cytokine"/>
</dbReference>
<dbReference type="EMBL" id="CANHGI010000006">
    <property type="protein sequence ID" value="CAI5456259.1"/>
    <property type="molecule type" value="Genomic_DNA"/>
</dbReference>
<evidence type="ECO:0000256" key="1">
    <source>
        <dbReference type="SAM" id="MobiDB-lite"/>
    </source>
</evidence>
<feature type="compositionally biased region" description="Polar residues" evidence="1">
    <location>
        <begin position="188"/>
        <end position="202"/>
    </location>
</feature>
<reference evidence="3" key="1">
    <citation type="submission" date="2022-11" db="EMBL/GenBank/DDBJ databases">
        <authorList>
            <person name="Kikuchi T."/>
        </authorList>
    </citation>
    <scope>NUCLEOTIDE SEQUENCE</scope>
    <source>
        <strain evidence="3">PS1010</strain>
    </source>
</reference>
<gene>
    <name evidence="3" type="ORF">CAMP_LOCUS18896</name>
</gene>
<dbReference type="OrthoDB" id="5977230at2759"/>
<feature type="region of interest" description="Disordered" evidence="1">
    <location>
        <begin position="176"/>
        <end position="217"/>
    </location>
</feature>
<dbReference type="Proteomes" id="UP001152747">
    <property type="component" value="Unassembled WGS sequence"/>
</dbReference>
<dbReference type="Gene3D" id="2.10.90.10">
    <property type="entry name" value="Cystine-knot cytokines"/>
    <property type="match status" value="1"/>
</dbReference>
<evidence type="ECO:0000313" key="4">
    <source>
        <dbReference type="Proteomes" id="UP001152747"/>
    </source>
</evidence>
<comment type="caution">
    <text evidence="3">The sequence shown here is derived from an EMBL/GenBank/DDBJ whole genome shotgun (WGS) entry which is preliminary data.</text>
</comment>
<dbReference type="PANTHER" id="PTHR33995:SF12">
    <property type="entry name" value="CPW-WPC DOMAIN-CONTAINING PROTEIN"/>
    <property type="match status" value="1"/>
</dbReference>
<evidence type="ECO:0000313" key="3">
    <source>
        <dbReference type="EMBL" id="CAI5456259.1"/>
    </source>
</evidence>
<organism evidence="3 4">
    <name type="scientific">Caenorhabditis angaria</name>
    <dbReference type="NCBI Taxonomy" id="860376"/>
    <lineage>
        <taxon>Eukaryota</taxon>
        <taxon>Metazoa</taxon>
        <taxon>Ecdysozoa</taxon>
        <taxon>Nematoda</taxon>
        <taxon>Chromadorea</taxon>
        <taxon>Rhabditida</taxon>
        <taxon>Rhabditina</taxon>
        <taxon>Rhabditomorpha</taxon>
        <taxon>Rhabditoidea</taxon>
        <taxon>Rhabditidae</taxon>
        <taxon>Peloderinae</taxon>
        <taxon>Caenorhabditis</taxon>
    </lineage>
</organism>